<dbReference type="Proteomes" id="UP000642748">
    <property type="component" value="Unassembled WGS sequence"/>
</dbReference>
<comment type="caution">
    <text evidence="1">The sequence shown here is derived from an EMBL/GenBank/DDBJ whole genome shotgun (WGS) entry which is preliminary data.</text>
</comment>
<proteinExistence type="predicted"/>
<dbReference type="AlphaFoldDB" id="A0A8J3R4Q6"/>
<keyword evidence="2" id="KW-1185">Reference proteome</keyword>
<sequence>MLRAAMGQLFDDLVAEGVKTDDLHRVGELLQDPRVTVNGHVVVSVRARRPQAQEIR</sequence>
<gene>
    <name evidence="1" type="ORF">Raf01_94620</name>
</gene>
<evidence type="ECO:0000313" key="2">
    <source>
        <dbReference type="Proteomes" id="UP000642748"/>
    </source>
</evidence>
<name>A0A8J3R4Q6_9ACTN</name>
<dbReference type="EMBL" id="BONZ01000122">
    <property type="protein sequence ID" value="GIH21290.1"/>
    <property type="molecule type" value="Genomic_DNA"/>
</dbReference>
<accession>A0A8J3R4Q6</accession>
<evidence type="ECO:0000313" key="1">
    <source>
        <dbReference type="EMBL" id="GIH21290.1"/>
    </source>
</evidence>
<organism evidence="1 2">
    <name type="scientific">Rugosimonospora africana</name>
    <dbReference type="NCBI Taxonomy" id="556532"/>
    <lineage>
        <taxon>Bacteria</taxon>
        <taxon>Bacillati</taxon>
        <taxon>Actinomycetota</taxon>
        <taxon>Actinomycetes</taxon>
        <taxon>Micromonosporales</taxon>
        <taxon>Micromonosporaceae</taxon>
        <taxon>Rugosimonospora</taxon>
    </lineage>
</organism>
<protein>
    <submittedName>
        <fullName evidence="1">Uncharacterized protein</fullName>
    </submittedName>
</protein>
<reference evidence="1" key="1">
    <citation type="submission" date="2021-01" db="EMBL/GenBank/DDBJ databases">
        <title>Whole genome shotgun sequence of Rugosimonospora africana NBRC 104875.</title>
        <authorList>
            <person name="Komaki H."/>
            <person name="Tamura T."/>
        </authorList>
    </citation>
    <scope>NUCLEOTIDE SEQUENCE</scope>
    <source>
        <strain evidence="1">NBRC 104875</strain>
    </source>
</reference>